<keyword evidence="3 6" id="KW-0597">Phosphoprotein</keyword>
<accession>A0ABV0JT60</accession>
<protein>
    <recommendedName>
        <fullName evidence="2">histidine kinase</fullName>
        <ecNumber evidence="2">2.7.13.3</ecNumber>
    </recommendedName>
</protein>
<evidence type="ECO:0000256" key="6">
    <source>
        <dbReference type="PROSITE-ProRule" id="PRU00169"/>
    </source>
</evidence>
<dbReference type="SMART" id="SM00448">
    <property type="entry name" value="REC"/>
    <property type="match status" value="1"/>
</dbReference>
<dbReference type="CDD" id="cd00082">
    <property type="entry name" value="HisKA"/>
    <property type="match status" value="1"/>
</dbReference>
<dbReference type="Pfam" id="PF00072">
    <property type="entry name" value="Response_reg"/>
    <property type="match status" value="1"/>
</dbReference>
<dbReference type="InterPro" id="IPR004358">
    <property type="entry name" value="Sig_transdc_His_kin-like_C"/>
</dbReference>
<dbReference type="Gene3D" id="3.30.565.10">
    <property type="entry name" value="Histidine kinase-like ATPase, C-terminal domain"/>
    <property type="match status" value="1"/>
</dbReference>
<dbReference type="PRINTS" id="PR00344">
    <property type="entry name" value="BCTRLSENSOR"/>
</dbReference>
<dbReference type="Pfam" id="PF02518">
    <property type="entry name" value="HATPase_c"/>
    <property type="match status" value="1"/>
</dbReference>
<dbReference type="EC" id="2.7.13.3" evidence="2"/>
<evidence type="ECO:0000313" key="9">
    <source>
        <dbReference type="EMBL" id="MEP0865866.1"/>
    </source>
</evidence>
<evidence type="ECO:0000256" key="5">
    <source>
        <dbReference type="ARBA" id="ARBA00023012"/>
    </source>
</evidence>
<dbReference type="InterPro" id="IPR003594">
    <property type="entry name" value="HATPase_dom"/>
</dbReference>
<dbReference type="InterPro" id="IPR001789">
    <property type="entry name" value="Sig_transdc_resp-reg_receiver"/>
</dbReference>
<name>A0ABV0JT60_9CYAN</name>
<evidence type="ECO:0000259" key="7">
    <source>
        <dbReference type="PROSITE" id="PS50109"/>
    </source>
</evidence>
<keyword evidence="4" id="KW-0808">Transferase</keyword>
<dbReference type="PANTHER" id="PTHR43547:SF2">
    <property type="entry name" value="HYBRID SIGNAL TRANSDUCTION HISTIDINE KINASE C"/>
    <property type="match status" value="1"/>
</dbReference>
<dbReference type="Pfam" id="PF00512">
    <property type="entry name" value="HisKA"/>
    <property type="match status" value="1"/>
</dbReference>
<dbReference type="Gene3D" id="3.40.50.2300">
    <property type="match status" value="1"/>
</dbReference>
<dbReference type="InterPro" id="IPR003661">
    <property type="entry name" value="HisK_dim/P_dom"/>
</dbReference>
<proteinExistence type="predicted"/>
<gene>
    <name evidence="9" type="ORF">NDI37_15455</name>
</gene>
<dbReference type="CDD" id="cd17574">
    <property type="entry name" value="REC_OmpR"/>
    <property type="match status" value="1"/>
</dbReference>
<comment type="caution">
    <text evidence="9">The sequence shown here is derived from an EMBL/GenBank/DDBJ whole genome shotgun (WGS) entry which is preliminary data.</text>
</comment>
<evidence type="ECO:0000259" key="8">
    <source>
        <dbReference type="PROSITE" id="PS50110"/>
    </source>
</evidence>
<dbReference type="EMBL" id="JAMPKK010000033">
    <property type="protein sequence ID" value="MEP0865866.1"/>
    <property type="molecule type" value="Genomic_DNA"/>
</dbReference>
<evidence type="ECO:0000256" key="2">
    <source>
        <dbReference type="ARBA" id="ARBA00012438"/>
    </source>
</evidence>
<dbReference type="InterPro" id="IPR011006">
    <property type="entry name" value="CheY-like_superfamily"/>
</dbReference>
<dbReference type="PROSITE" id="PS50109">
    <property type="entry name" value="HIS_KIN"/>
    <property type="match status" value="1"/>
</dbReference>
<dbReference type="Gene3D" id="1.10.287.130">
    <property type="match status" value="1"/>
</dbReference>
<evidence type="ECO:0000256" key="1">
    <source>
        <dbReference type="ARBA" id="ARBA00000085"/>
    </source>
</evidence>
<dbReference type="PROSITE" id="PS50110">
    <property type="entry name" value="RESPONSE_REGULATORY"/>
    <property type="match status" value="1"/>
</dbReference>
<feature type="domain" description="Histidine kinase" evidence="7">
    <location>
        <begin position="143"/>
        <end position="365"/>
    </location>
</feature>
<dbReference type="InterPro" id="IPR005467">
    <property type="entry name" value="His_kinase_dom"/>
</dbReference>
<dbReference type="RefSeq" id="WP_190420867.1">
    <property type="nucleotide sequence ID" value="NZ_JAMPKK010000033.1"/>
</dbReference>
<evidence type="ECO:0000256" key="3">
    <source>
        <dbReference type="ARBA" id="ARBA00022553"/>
    </source>
</evidence>
<keyword evidence="10" id="KW-1185">Reference proteome</keyword>
<keyword evidence="4" id="KW-0418">Kinase</keyword>
<dbReference type="SUPFAM" id="SSF47384">
    <property type="entry name" value="Homodimeric domain of signal transducing histidine kinase"/>
    <property type="match status" value="1"/>
</dbReference>
<sequence>MTKILVIEDETSIRENILELLKAEGYNALAAENGQIGLQLATEQLPDLIISDARMPKLDGYGVLTALRSNAVTATIPFIFLTAKAAKTDLRQGMELGADDYLAKPFTRGELLRAIATRLEKQAAVNRQSQQQLNNLRTNITLTLPHELHTPLNGILCGSQLLIDEANDLEPQEILEIAGDIRTSAERLSKLVQNFLLYAQLELIGTDPEQIEALRQNSRTDSAKNAIIDAATQKAKQAGREMDLVLDLQDASVSISQKKLQKIVEELVDNACKFSSPRSKIRVASKYENSTFVLFITDYGKGMTVEQIAMMGAYMRFERKLSSQQGPGLGLLIAKHLIELHGGELEVDSIPQEKTIVRVALPIAN</sequence>
<dbReference type="InterPro" id="IPR036890">
    <property type="entry name" value="HATPase_C_sf"/>
</dbReference>
<feature type="modified residue" description="4-aspartylphosphate" evidence="6">
    <location>
        <position position="52"/>
    </location>
</feature>
<dbReference type="InterPro" id="IPR036097">
    <property type="entry name" value="HisK_dim/P_sf"/>
</dbReference>
<dbReference type="Proteomes" id="UP001442494">
    <property type="component" value="Unassembled WGS sequence"/>
</dbReference>
<dbReference type="SUPFAM" id="SSF55874">
    <property type="entry name" value="ATPase domain of HSP90 chaperone/DNA topoisomerase II/histidine kinase"/>
    <property type="match status" value="1"/>
</dbReference>
<organism evidence="9 10">
    <name type="scientific">Funiculus sociatus GB2-A5</name>
    <dbReference type="NCBI Taxonomy" id="2933946"/>
    <lineage>
        <taxon>Bacteria</taxon>
        <taxon>Bacillati</taxon>
        <taxon>Cyanobacteriota</taxon>
        <taxon>Cyanophyceae</taxon>
        <taxon>Coleofasciculales</taxon>
        <taxon>Coleofasciculaceae</taxon>
        <taxon>Funiculus</taxon>
    </lineage>
</organism>
<reference evidence="9 10" key="1">
    <citation type="submission" date="2022-04" db="EMBL/GenBank/DDBJ databases">
        <title>Positive selection, recombination, and allopatry shape intraspecific diversity of widespread and dominant cyanobacteria.</title>
        <authorList>
            <person name="Wei J."/>
            <person name="Shu W."/>
            <person name="Hu C."/>
        </authorList>
    </citation>
    <scope>NUCLEOTIDE SEQUENCE [LARGE SCALE GENOMIC DNA]</scope>
    <source>
        <strain evidence="9 10">GB2-A5</strain>
    </source>
</reference>
<dbReference type="PANTHER" id="PTHR43547">
    <property type="entry name" value="TWO-COMPONENT HISTIDINE KINASE"/>
    <property type="match status" value="1"/>
</dbReference>
<comment type="catalytic activity">
    <reaction evidence="1">
        <text>ATP + protein L-histidine = ADP + protein N-phospho-L-histidine.</text>
        <dbReference type="EC" id="2.7.13.3"/>
    </reaction>
</comment>
<evidence type="ECO:0000313" key="10">
    <source>
        <dbReference type="Proteomes" id="UP001442494"/>
    </source>
</evidence>
<keyword evidence="5" id="KW-0902">Two-component regulatory system</keyword>
<dbReference type="SMART" id="SM00387">
    <property type="entry name" value="HATPase_c"/>
    <property type="match status" value="1"/>
</dbReference>
<dbReference type="CDD" id="cd00075">
    <property type="entry name" value="HATPase"/>
    <property type="match status" value="1"/>
</dbReference>
<dbReference type="SMART" id="SM00388">
    <property type="entry name" value="HisKA"/>
    <property type="match status" value="1"/>
</dbReference>
<evidence type="ECO:0000256" key="4">
    <source>
        <dbReference type="ARBA" id="ARBA00022777"/>
    </source>
</evidence>
<dbReference type="SUPFAM" id="SSF52172">
    <property type="entry name" value="CheY-like"/>
    <property type="match status" value="1"/>
</dbReference>
<feature type="domain" description="Response regulatory" evidence="8">
    <location>
        <begin position="3"/>
        <end position="119"/>
    </location>
</feature>